<evidence type="ECO:0000313" key="2">
    <source>
        <dbReference type="EMBL" id="TFK93993.1"/>
    </source>
</evidence>
<proteinExistence type="predicted"/>
<evidence type="ECO:0000313" key="3">
    <source>
        <dbReference type="Proteomes" id="UP000308197"/>
    </source>
</evidence>
<sequence>MPSYARRLSEGSAALGLYLQGTFGVYEDGARHVETSANGSRLRGEPSHKARGSRDANPCSIKSNEKAWVRVRTYGPSAGIRR</sequence>
<feature type="region of interest" description="Disordered" evidence="1">
    <location>
        <begin position="36"/>
        <end position="61"/>
    </location>
</feature>
<dbReference type="Proteomes" id="UP000308197">
    <property type="component" value="Unassembled WGS sequence"/>
</dbReference>
<reference evidence="2 3" key="1">
    <citation type="journal article" date="2019" name="Nat. Ecol. Evol.">
        <title>Megaphylogeny resolves global patterns of mushroom evolution.</title>
        <authorList>
            <person name="Varga T."/>
            <person name="Krizsan K."/>
            <person name="Foldi C."/>
            <person name="Dima B."/>
            <person name="Sanchez-Garcia M."/>
            <person name="Sanchez-Ramirez S."/>
            <person name="Szollosi G.J."/>
            <person name="Szarkandi J.G."/>
            <person name="Papp V."/>
            <person name="Albert L."/>
            <person name="Andreopoulos W."/>
            <person name="Angelini C."/>
            <person name="Antonin V."/>
            <person name="Barry K.W."/>
            <person name="Bougher N.L."/>
            <person name="Buchanan P."/>
            <person name="Buyck B."/>
            <person name="Bense V."/>
            <person name="Catcheside P."/>
            <person name="Chovatia M."/>
            <person name="Cooper J."/>
            <person name="Damon W."/>
            <person name="Desjardin D."/>
            <person name="Finy P."/>
            <person name="Geml J."/>
            <person name="Haridas S."/>
            <person name="Hughes K."/>
            <person name="Justo A."/>
            <person name="Karasinski D."/>
            <person name="Kautmanova I."/>
            <person name="Kiss B."/>
            <person name="Kocsube S."/>
            <person name="Kotiranta H."/>
            <person name="LaButti K.M."/>
            <person name="Lechner B.E."/>
            <person name="Liimatainen K."/>
            <person name="Lipzen A."/>
            <person name="Lukacs Z."/>
            <person name="Mihaltcheva S."/>
            <person name="Morgado L.N."/>
            <person name="Niskanen T."/>
            <person name="Noordeloos M.E."/>
            <person name="Ohm R.A."/>
            <person name="Ortiz-Santana B."/>
            <person name="Ovrebo C."/>
            <person name="Racz N."/>
            <person name="Riley R."/>
            <person name="Savchenko A."/>
            <person name="Shiryaev A."/>
            <person name="Soop K."/>
            <person name="Spirin V."/>
            <person name="Szebenyi C."/>
            <person name="Tomsovsky M."/>
            <person name="Tulloss R.E."/>
            <person name="Uehling J."/>
            <person name="Grigoriev I.V."/>
            <person name="Vagvolgyi C."/>
            <person name="Papp T."/>
            <person name="Martin F.M."/>
            <person name="Miettinen O."/>
            <person name="Hibbett D.S."/>
            <person name="Nagy L.G."/>
        </authorList>
    </citation>
    <scope>NUCLEOTIDE SEQUENCE [LARGE SCALE GENOMIC DNA]</scope>
    <source>
        <strain evidence="2 3">HHB13444</strain>
    </source>
</reference>
<name>A0A5C3Q6F4_9APHY</name>
<keyword evidence="3" id="KW-1185">Reference proteome</keyword>
<protein>
    <submittedName>
        <fullName evidence="2">Uncharacterized protein</fullName>
    </submittedName>
</protein>
<dbReference type="InParanoid" id="A0A5C3Q6F4"/>
<accession>A0A5C3Q6F4</accession>
<evidence type="ECO:0000256" key="1">
    <source>
        <dbReference type="SAM" id="MobiDB-lite"/>
    </source>
</evidence>
<feature type="compositionally biased region" description="Basic and acidic residues" evidence="1">
    <location>
        <begin position="42"/>
        <end position="54"/>
    </location>
</feature>
<organism evidence="2 3">
    <name type="scientific">Polyporus arcularius HHB13444</name>
    <dbReference type="NCBI Taxonomy" id="1314778"/>
    <lineage>
        <taxon>Eukaryota</taxon>
        <taxon>Fungi</taxon>
        <taxon>Dikarya</taxon>
        <taxon>Basidiomycota</taxon>
        <taxon>Agaricomycotina</taxon>
        <taxon>Agaricomycetes</taxon>
        <taxon>Polyporales</taxon>
        <taxon>Polyporaceae</taxon>
        <taxon>Polyporus</taxon>
    </lineage>
</organism>
<dbReference type="AlphaFoldDB" id="A0A5C3Q6F4"/>
<gene>
    <name evidence="2" type="ORF">K466DRAFT_580459</name>
</gene>
<dbReference type="EMBL" id="ML210974">
    <property type="protein sequence ID" value="TFK93993.1"/>
    <property type="molecule type" value="Genomic_DNA"/>
</dbReference>